<proteinExistence type="inferred from homology"/>
<dbReference type="GO" id="GO:0016805">
    <property type="term" value="F:dipeptidase activity"/>
    <property type="evidence" value="ECO:0007669"/>
    <property type="project" value="UniProtKB-KW"/>
</dbReference>
<evidence type="ECO:0000256" key="4">
    <source>
        <dbReference type="ARBA" id="ARBA00022723"/>
    </source>
</evidence>
<dbReference type="SUPFAM" id="SSF53187">
    <property type="entry name" value="Zn-dependent exopeptidases"/>
    <property type="match status" value="1"/>
</dbReference>
<dbReference type="InterPro" id="IPR010964">
    <property type="entry name" value="M20A_pepV-rel"/>
</dbReference>
<keyword evidence="9" id="KW-0170">Cobalt</keyword>
<name>A0A0J1H0F6_9GAMM</name>
<dbReference type="AlphaFoldDB" id="A0A0J1H0F6"/>
<organism evidence="11 12">
    <name type="scientific">Photobacterium ganghwense</name>
    <dbReference type="NCBI Taxonomy" id="320778"/>
    <lineage>
        <taxon>Bacteria</taxon>
        <taxon>Pseudomonadati</taxon>
        <taxon>Pseudomonadota</taxon>
        <taxon>Gammaproteobacteria</taxon>
        <taxon>Vibrionales</taxon>
        <taxon>Vibrionaceae</taxon>
        <taxon>Photobacterium</taxon>
    </lineage>
</organism>
<keyword evidence="7" id="KW-0224">Dipeptidase</keyword>
<evidence type="ECO:0000256" key="7">
    <source>
        <dbReference type="ARBA" id="ARBA00022997"/>
    </source>
</evidence>
<dbReference type="GO" id="GO:0008777">
    <property type="term" value="F:acetylornithine deacetylase activity"/>
    <property type="evidence" value="ECO:0007669"/>
    <property type="project" value="TreeGrafter"/>
</dbReference>
<dbReference type="InterPro" id="IPR011650">
    <property type="entry name" value="Peptidase_M20_dimer"/>
</dbReference>
<evidence type="ECO:0000256" key="3">
    <source>
        <dbReference type="ARBA" id="ARBA00022670"/>
    </source>
</evidence>
<dbReference type="SUPFAM" id="SSF55031">
    <property type="entry name" value="Bacterial exopeptidase dimerisation domain"/>
    <property type="match status" value="1"/>
</dbReference>
<dbReference type="EMBL" id="LDOU01000026">
    <property type="protein sequence ID" value="KLV05306.1"/>
    <property type="molecule type" value="Genomic_DNA"/>
</dbReference>
<dbReference type="NCBIfam" id="NF005542">
    <property type="entry name" value="PRK07205.1"/>
    <property type="match status" value="1"/>
</dbReference>
<comment type="cofactor">
    <cofactor evidence="1">
        <name>Zn(2+)</name>
        <dbReference type="ChEBI" id="CHEBI:29105"/>
    </cofactor>
</comment>
<dbReference type="InterPro" id="IPR050072">
    <property type="entry name" value="Peptidase_M20A"/>
</dbReference>
<dbReference type="Proteomes" id="UP000035909">
    <property type="component" value="Unassembled WGS sequence"/>
</dbReference>
<accession>A0A0J1H0F6</accession>
<comment type="similarity">
    <text evidence="2">Belongs to the peptidase M20A family.</text>
</comment>
<dbReference type="PROSITE" id="PS00758">
    <property type="entry name" value="ARGE_DAPE_CPG2_1"/>
    <property type="match status" value="1"/>
</dbReference>
<dbReference type="STRING" id="320778.ABT57_21905"/>
<dbReference type="OrthoDB" id="7055905at2"/>
<evidence type="ECO:0000256" key="5">
    <source>
        <dbReference type="ARBA" id="ARBA00022801"/>
    </source>
</evidence>
<dbReference type="PANTHER" id="PTHR43808">
    <property type="entry name" value="ACETYLORNITHINE DEACETYLASE"/>
    <property type="match status" value="1"/>
</dbReference>
<dbReference type="GO" id="GO:0006526">
    <property type="term" value="P:L-arginine biosynthetic process"/>
    <property type="evidence" value="ECO:0007669"/>
    <property type="project" value="TreeGrafter"/>
</dbReference>
<dbReference type="Gene3D" id="3.40.630.10">
    <property type="entry name" value="Zn peptidases"/>
    <property type="match status" value="1"/>
</dbReference>
<evidence type="ECO:0000256" key="9">
    <source>
        <dbReference type="ARBA" id="ARBA00023285"/>
    </source>
</evidence>
<dbReference type="Pfam" id="PF01546">
    <property type="entry name" value="Peptidase_M20"/>
    <property type="match status" value="1"/>
</dbReference>
<evidence type="ECO:0000256" key="1">
    <source>
        <dbReference type="ARBA" id="ARBA00001947"/>
    </source>
</evidence>
<keyword evidence="6" id="KW-0862">Zinc</keyword>
<dbReference type="PATRIC" id="fig|320778.3.peg.4698"/>
<keyword evidence="4" id="KW-0479">Metal-binding</keyword>
<evidence type="ECO:0000256" key="6">
    <source>
        <dbReference type="ARBA" id="ARBA00022833"/>
    </source>
</evidence>
<dbReference type="InterPro" id="IPR001261">
    <property type="entry name" value="ArgE/DapE_CS"/>
</dbReference>
<dbReference type="InterPro" id="IPR036264">
    <property type="entry name" value="Bact_exopeptidase_dim_dom"/>
</dbReference>
<protein>
    <recommendedName>
        <fullName evidence="10">Peptidase M20 dimerisation domain-containing protein</fullName>
    </recommendedName>
</protein>
<dbReference type="PROSITE" id="PS00759">
    <property type="entry name" value="ARGE_DAPE_CPG2_2"/>
    <property type="match status" value="1"/>
</dbReference>
<keyword evidence="3" id="KW-0645">Protease</keyword>
<dbReference type="GO" id="GO:0006508">
    <property type="term" value="P:proteolysis"/>
    <property type="evidence" value="ECO:0007669"/>
    <property type="project" value="UniProtKB-KW"/>
</dbReference>
<comment type="caution">
    <text evidence="11">The sequence shown here is derived from an EMBL/GenBank/DDBJ whole genome shotgun (WGS) entry which is preliminary data.</text>
</comment>
<keyword evidence="8" id="KW-0482">Metalloprotease</keyword>
<sequence length="456" mass="49716">MKAKIATTKIATAIDAMRDDYLAAVKRLVAIPSVWQEDDSGTPFGQPIDDCLDATLALCREMGFLTFKDPAGYYGYAEIGSGEQMIGVLGHLDVVPTGERSAWQSDPFSPEVRDGRLYGRGAQDDKGPTLAALFAVKALLDSGVQLEKRVRFIFGTDEETLWRCIDRYLAKEEVPQCGFTPDSAFPLIHAEKMLIQAWLHGPGDPLIELACDGALNAVPELARYEGPLWEELAAKLDELGYDFTAEDAEVVVFGKAAHSASADTKGVNAIARLCLALRQLGETHPAVKLIAEQIGEDANAREIFGPVEDVSGRLTCNVAKLTITPEHSRIGLDIRVPVTFSKADYDTDIQAVAEQYGLRYEEFDVLPSLYMPADSPVITALMDAYQAVSGDMDSLPMTSGGATYARAIPNCVAYGAIFPGRDKVEHMPDEYLIIDDMMQAMKVYAEAIYRLQGVAL</sequence>
<evidence type="ECO:0000313" key="12">
    <source>
        <dbReference type="Proteomes" id="UP000035909"/>
    </source>
</evidence>
<dbReference type="Gene3D" id="3.30.70.360">
    <property type="match status" value="2"/>
</dbReference>
<keyword evidence="5" id="KW-0378">Hydrolase</keyword>
<gene>
    <name evidence="11" type="ORF">ABT57_21905</name>
</gene>
<feature type="domain" description="Peptidase M20 dimerisation" evidence="10">
    <location>
        <begin position="248"/>
        <end position="360"/>
    </location>
</feature>
<dbReference type="Pfam" id="PF07687">
    <property type="entry name" value="M20_dimer"/>
    <property type="match status" value="1"/>
</dbReference>
<evidence type="ECO:0000256" key="2">
    <source>
        <dbReference type="ARBA" id="ARBA00006247"/>
    </source>
</evidence>
<evidence type="ECO:0000259" key="10">
    <source>
        <dbReference type="Pfam" id="PF07687"/>
    </source>
</evidence>
<dbReference type="PANTHER" id="PTHR43808:SF31">
    <property type="entry name" value="N-ACETYL-L-CITRULLINE DEACETYLASE"/>
    <property type="match status" value="1"/>
</dbReference>
<dbReference type="InterPro" id="IPR002933">
    <property type="entry name" value="Peptidase_M20"/>
</dbReference>
<dbReference type="GO" id="GO:0008237">
    <property type="term" value="F:metallopeptidase activity"/>
    <property type="evidence" value="ECO:0007669"/>
    <property type="project" value="UniProtKB-KW"/>
</dbReference>
<dbReference type="RefSeq" id="WP_047887390.1">
    <property type="nucleotide sequence ID" value="NZ_LDOU01000026.1"/>
</dbReference>
<evidence type="ECO:0000313" key="11">
    <source>
        <dbReference type="EMBL" id="KLV05306.1"/>
    </source>
</evidence>
<dbReference type="NCBIfam" id="TIGR01887">
    <property type="entry name" value="dipeptidaselike"/>
    <property type="match status" value="1"/>
</dbReference>
<reference evidence="11 12" key="1">
    <citation type="submission" date="2015-05" db="EMBL/GenBank/DDBJ databases">
        <title>Photobacterium galathea sp. nov.</title>
        <authorList>
            <person name="Machado H."/>
            <person name="Gram L."/>
        </authorList>
    </citation>
    <scope>NUCLEOTIDE SEQUENCE [LARGE SCALE GENOMIC DNA]</scope>
    <source>
        <strain evidence="11 12">DSM 22954</strain>
    </source>
</reference>
<dbReference type="GO" id="GO:0008270">
    <property type="term" value="F:zinc ion binding"/>
    <property type="evidence" value="ECO:0007669"/>
    <property type="project" value="InterPro"/>
</dbReference>
<evidence type="ECO:0000256" key="8">
    <source>
        <dbReference type="ARBA" id="ARBA00023049"/>
    </source>
</evidence>
<keyword evidence="12" id="KW-1185">Reference proteome</keyword>